<evidence type="ECO:0000313" key="1">
    <source>
        <dbReference type="EMBL" id="KXB65883.1"/>
    </source>
</evidence>
<proteinExistence type="predicted"/>
<dbReference type="EMBL" id="LSDG01000038">
    <property type="protein sequence ID" value="KXB65883.1"/>
    <property type="molecule type" value="Genomic_DNA"/>
</dbReference>
<sequence length="47" mass="5199">SRVALDLTIQGQKKGGLLHLGIRSPLKQKIKSILLTALDCFSLHMKQ</sequence>
<dbReference type="Proteomes" id="UP000070442">
    <property type="component" value="Unassembled WGS sequence"/>
</dbReference>
<gene>
    <name evidence="1" type="ORF">HMPREF1863_01218</name>
</gene>
<name>A0A134ADT2_9FIRM</name>
<reference evidence="2" key="1">
    <citation type="submission" date="2016-01" db="EMBL/GenBank/DDBJ databases">
        <authorList>
            <person name="Mitreva M."/>
            <person name="Pepin K.H."/>
            <person name="Mihindukulasuriya K.A."/>
            <person name="Fulton R."/>
            <person name="Fronick C."/>
            <person name="O'Laughlin M."/>
            <person name="Miner T."/>
            <person name="Herter B."/>
            <person name="Rosa B.A."/>
            <person name="Cordes M."/>
            <person name="Tomlinson C."/>
            <person name="Wollam A."/>
            <person name="Palsikar V.B."/>
            <person name="Mardis E.R."/>
            <person name="Wilson R.K."/>
        </authorList>
    </citation>
    <scope>NUCLEOTIDE SEQUENCE [LARGE SCALE GENOMIC DNA]</scope>
    <source>
        <strain evidence="2">DNF00729</strain>
    </source>
</reference>
<protein>
    <submittedName>
        <fullName evidence="1">Uncharacterized protein</fullName>
    </submittedName>
</protein>
<feature type="non-terminal residue" evidence="1">
    <location>
        <position position="1"/>
    </location>
</feature>
<organism evidence="1 2">
    <name type="scientific">Aedoeadaptatus coxii</name>
    <dbReference type="NCBI Taxonomy" id="755172"/>
    <lineage>
        <taxon>Bacteria</taxon>
        <taxon>Bacillati</taxon>
        <taxon>Bacillota</taxon>
        <taxon>Tissierellia</taxon>
        <taxon>Tissierellales</taxon>
        <taxon>Peptoniphilaceae</taxon>
        <taxon>Aedoeadaptatus</taxon>
    </lineage>
</organism>
<comment type="caution">
    <text evidence="1">The sequence shown here is derived from an EMBL/GenBank/DDBJ whole genome shotgun (WGS) entry which is preliminary data.</text>
</comment>
<dbReference type="PATRIC" id="fig|755172.3.peg.1180"/>
<dbReference type="AlphaFoldDB" id="A0A134ADT2"/>
<accession>A0A134ADT2</accession>
<keyword evidence="2" id="KW-1185">Reference proteome</keyword>
<evidence type="ECO:0000313" key="2">
    <source>
        <dbReference type="Proteomes" id="UP000070442"/>
    </source>
</evidence>